<dbReference type="WBParaSite" id="SRAE_2000200400.1">
    <property type="protein sequence ID" value="SRAE_2000200400.1"/>
    <property type="gene ID" value="WBGene00262211"/>
</dbReference>
<dbReference type="EMBL" id="LN609529">
    <property type="protein sequence ID" value="CEF67340.1"/>
    <property type="molecule type" value="Genomic_DNA"/>
</dbReference>
<evidence type="ECO:0000313" key="2">
    <source>
        <dbReference type="Proteomes" id="UP000035682"/>
    </source>
</evidence>
<dbReference type="WormBase" id="SRAE_2000200400">
    <property type="protein sequence ID" value="SRP10527"/>
    <property type="gene ID" value="WBGene00262211"/>
</dbReference>
<name>A0A090LIM2_STRRB</name>
<evidence type="ECO:0000313" key="1">
    <source>
        <dbReference type="EMBL" id="CEF67340.1"/>
    </source>
</evidence>
<organism evidence="1">
    <name type="scientific">Strongyloides ratti</name>
    <name type="common">Parasitic roundworm</name>
    <dbReference type="NCBI Taxonomy" id="34506"/>
    <lineage>
        <taxon>Eukaryota</taxon>
        <taxon>Metazoa</taxon>
        <taxon>Ecdysozoa</taxon>
        <taxon>Nematoda</taxon>
        <taxon>Chromadorea</taxon>
        <taxon>Rhabditida</taxon>
        <taxon>Tylenchina</taxon>
        <taxon>Panagrolaimomorpha</taxon>
        <taxon>Strongyloidoidea</taxon>
        <taxon>Strongyloididae</taxon>
        <taxon>Strongyloides</taxon>
    </lineage>
</organism>
<dbReference type="GeneID" id="36379705"/>
<evidence type="ECO:0000313" key="3">
    <source>
        <dbReference type="WBParaSite" id="SRAE_2000200400.1"/>
    </source>
</evidence>
<proteinExistence type="predicted"/>
<dbReference type="AlphaFoldDB" id="A0A090LIM2"/>
<keyword evidence="2" id="KW-1185">Reference proteome</keyword>
<accession>A0A090LIM2</accession>
<dbReference type="Proteomes" id="UP000035682">
    <property type="component" value="Unplaced"/>
</dbReference>
<reference evidence="1 2" key="1">
    <citation type="submission" date="2014-09" db="EMBL/GenBank/DDBJ databases">
        <authorList>
            <person name="Martin A.A."/>
        </authorList>
    </citation>
    <scope>NUCLEOTIDE SEQUENCE</scope>
    <source>
        <strain evidence="2">ED321</strain>
        <strain evidence="1">ED321 Heterogonic</strain>
    </source>
</reference>
<dbReference type="CTD" id="36379705"/>
<reference evidence="3" key="2">
    <citation type="submission" date="2020-12" db="UniProtKB">
        <authorList>
            <consortium name="WormBaseParasite"/>
        </authorList>
    </citation>
    <scope>IDENTIFICATION</scope>
</reference>
<sequence length="72" mass="8293">MEKTINAIDSAPLDTKFENSRKEIINILKTNESPTEKINNINQLMNHTDFTEEEQVQFYKTLTDAVMSSKNS</sequence>
<protein>
    <submittedName>
        <fullName evidence="1 3">Uncharacterized protein</fullName>
    </submittedName>
</protein>
<gene>
    <name evidence="1 3 4" type="ORF">SRAE_2000200400</name>
</gene>
<dbReference type="RefSeq" id="XP_024506540.1">
    <property type="nucleotide sequence ID" value="XM_024653022.1"/>
</dbReference>
<evidence type="ECO:0000313" key="4">
    <source>
        <dbReference type="WormBase" id="SRAE_2000200400"/>
    </source>
</evidence>